<name>D3AWD0_HETP5</name>
<reference evidence="2 3" key="1">
    <citation type="journal article" date="2011" name="Genome Res.">
        <title>Phylogeny-wide analysis of social amoeba genomes highlights ancient origins for complex intercellular communication.</title>
        <authorList>
            <person name="Heidel A.J."/>
            <person name="Lawal H.M."/>
            <person name="Felder M."/>
            <person name="Schilde C."/>
            <person name="Helps N.R."/>
            <person name="Tunggal B."/>
            <person name="Rivero F."/>
            <person name="John U."/>
            <person name="Schleicher M."/>
            <person name="Eichinger L."/>
            <person name="Platzer M."/>
            <person name="Noegel A.A."/>
            <person name="Schaap P."/>
            <person name="Gloeckner G."/>
        </authorList>
    </citation>
    <scope>NUCLEOTIDE SEQUENCE [LARGE SCALE GENOMIC DNA]</scope>
    <source>
        <strain evidence="3">ATCC 26659 / Pp 5 / PN500</strain>
    </source>
</reference>
<keyword evidence="1" id="KW-1133">Transmembrane helix</keyword>
<dbReference type="EMBL" id="ADBJ01000002">
    <property type="protein sequence ID" value="EFA86603.1"/>
    <property type="molecule type" value="Genomic_DNA"/>
</dbReference>
<evidence type="ECO:0000256" key="1">
    <source>
        <dbReference type="SAM" id="Phobius"/>
    </source>
</evidence>
<keyword evidence="3" id="KW-1185">Reference proteome</keyword>
<dbReference type="InParanoid" id="D3AWD0"/>
<dbReference type="RefSeq" id="XP_020438708.1">
    <property type="nucleotide sequence ID" value="XM_020571434.1"/>
</dbReference>
<keyword evidence="1" id="KW-0812">Transmembrane</keyword>
<feature type="transmembrane region" description="Helical" evidence="1">
    <location>
        <begin position="104"/>
        <end position="131"/>
    </location>
</feature>
<dbReference type="STRING" id="670386.D3AWD0"/>
<evidence type="ECO:0000313" key="2">
    <source>
        <dbReference type="EMBL" id="EFA86603.1"/>
    </source>
</evidence>
<organism evidence="2 3">
    <name type="scientific">Heterostelium pallidum (strain ATCC 26659 / Pp 5 / PN500)</name>
    <name type="common">Cellular slime mold</name>
    <name type="synonym">Polysphondylium pallidum</name>
    <dbReference type="NCBI Taxonomy" id="670386"/>
    <lineage>
        <taxon>Eukaryota</taxon>
        <taxon>Amoebozoa</taxon>
        <taxon>Evosea</taxon>
        <taxon>Eumycetozoa</taxon>
        <taxon>Dictyostelia</taxon>
        <taxon>Acytosteliales</taxon>
        <taxon>Acytosteliaceae</taxon>
        <taxon>Heterostelium</taxon>
    </lineage>
</organism>
<comment type="caution">
    <text evidence="2">The sequence shown here is derived from an EMBL/GenBank/DDBJ whole genome shotgun (WGS) entry which is preliminary data.</text>
</comment>
<evidence type="ECO:0000313" key="3">
    <source>
        <dbReference type="Proteomes" id="UP000001396"/>
    </source>
</evidence>
<protein>
    <submittedName>
        <fullName evidence="2">Uncharacterized protein</fullName>
    </submittedName>
</protein>
<accession>D3AWD0</accession>
<gene>
    <name evidence="2" type="ORF">PPL_00404</name>
</gene>
<sequence length="206" mass="23963">MASGVKTIWNFSLEDENTKVEVDGYSIKVNDEKVRFRFDRREGSLSFDHRGHQFKVGTGPDVFLGFNLQLYMDNHNILNGKPYAPPRVGIFITIRLLGICIRNILWVFIGIFYILLYVPYLLYKLVIFLIFRRRIITISQISPPRSHSGEKINSENDSSETTPILTQIVIQPQTTDPQQSQDNLKIINITKQIFGFLTLKQTWYLY</sequence>
<dbReference type="GeneID" id="31355938"/>
<keyword evidence="1" id="KW-0472">Membrane</keyword>
<proteinExistence type="predicted"/>
<dbReference type="AlphaFoldDB" id="D3AWD0"/>
<dbReference type="Proteomes" id="UP000001396">
    <property type="component" value="Unassembled WGS sequence"/>
</dbReference>